<comment type="subcellular location">
    <subcellularLocation>
        <location evidence="1 7">Cell membrane</location>
        <topology evidence="1 7">Multi-pass membrane protein</topology>
    </subcellularLocation>
</comment>
<dbReference type="SUPFAM" id="SSF161098">
    <property type="entry name" value="MetI-like"/>
    <property type="match status" value="1"/>
</dbReference>
<evidence type="ECO:0000256" key="2">
    <source>
        <dbReference type="ARBA" id="ARBA00022448"/>
    </source>
</evidence>
<protein>
    <submittedName>
        <fullName evidence="9">Binding-protein-dependent transport system inner membrane protein</fullName>
    </submittedName>
</protein>
<feature type="transmembrane region" description="Helical" evidence="7">
    <location>
        <begin position="280"/>
        <end position="299"/>
    </location>
</feature>
<dbReference type="CDD" id="cd06261">
    <property type="entry name" value="TM_PBP2"/>
    <property type="match status" value="1"/>
</dbReference>
<feature type="transmembrane region" description="Helical" evidence="7">
    <location>
        <begin position="238"/>
        <end position="260"/>
    </location>
</feature>
<dbReference type="AlphaFoldDB" id="M0NG18"/>
<dbReference type="GO" id="GO:0071916">
    <property type="term" value="F:dipeptide transmembrane transporter activity"/>
    <property type="evidence" value="ECO:0007669"/>
    <property type="project" value="TreeGrafter"/>
</dbReference>
<dbReference type="Gene3D" id="1.10.3720.10">
    <property type="entry name" value="MetI-like"/>
    <property type="match status" value="1"/>
</dbReference>
<dbReference type="PROSITE" id="PS50928">
    <property type="entry name" value="ABC_TM1"/>
    <property type="match status" value="1"/>
</dbReference>
<organism evidence="9 10">
    <name type="scientific">Halococcus salifodinae DSM 8989</name>
    <dbReference type="NCBI Taxonomy" id="1227456"/>
    <lineage>
        <taxon>Archaea</taxon>
        <taxon>Methanobacteriati</taxon>
        <taxon>Methanobacteriota</taxon>
        <taxon>Stenosarchaea group</taxon>
        <taxon>Halobacteria</taxon>
        <taxon>Halobacteriales</taxon>
        <taxon>Halococcaceae</taxon>
        <taxon>Halococcus</taxon>
    </lineage>
</organism>
<evidence type="ECO:0000313" key="9">
    <source>
        <dbReference type="EMBL" id="EMA55630.1"/>
    </source>
</evidence>
<feature type="transmembrane region" description="Helical" evidence="7">
    <location>
        <begin position="134"/>
        <end position="155"/>
    </location>
</feature>
<keyword evidence="5 7" id="KW-1133">Transmembrane helix</keyword>
<dbReference type="InterPro" id="IPR035906">
    <property type="entry name" value="MetI-like_sf"/>
</dbReference>
<keyword evidence="4 7" id="KW-0812">Transmembrane</keyword>
<dbReference type="EMBL" id="AOME01000012">
    <property type="protein sequence ID" value="EMA55630.1"/>
    <property type="molecule type" value="Genomic_DNA"/>
</dbReference>
<dbReference type="PATRIC" id="fig|1227456.3.peg.254"/>
<dbReference type="Proteomes" id="UP000011625">
    <property type="component" value="Unassembled WGS sequence"/>
</dbReference>
<comment type="similarity">
    <text evidence="7">Belongs to the binding-protein-dependent transport system permease family.</text>
</comment>
<evidence type="ECO:0000313" key="10">
    <source>
        <dbReference type="Proteomes" id="UP000011625"/>
    </source>
</evidence>
<evidence type="ECO:0000256" key="5">
    <source>
        <dbReference type="ARBA" id="ARBA00022989"/>
    </source>
</evidence>
<dbReference type="Pfam" id="PF00528">
    <property type="entry name" value="BPD_transp_1"/>
    <property type="match status" value="1"/>
</dbReference>
<dbReference type="PANTHER" id="PTHR43163:SF6">
    <property type="entry name" value="DIPEPTIDE TRANSPORT SYSTEM PERMEASE PROTEIN DPPB-RELATED"/>
    <property type="match status" value="1"/>
</dbReference>
<comment type="caution">
    <text evidence="9">The sequence shown here is derived from an EMBL/GenBank/DDBJ whole genome shotgun (WGS) entry which is preliminary data.</text>
</comment>
<feature type="transmembrane region" description="Helical" evidence="7">
    <location>
        <begin position="101"/>
        <end position="122"/>
    </location>
</feature>
<dbReference type="Pfam" id="PF19300">
    <property type="entry name" value="BPD_transp_1_N"/>
    <property type="match status" value="1"/>
</dbReference>
<dbReference type="PANTHER" id="PTHR43163">
    <property type="entry name" value="DIPEPTIDE TRANSPORT SYSTEM PERMEASE PROTEIN DPPB-RELATED"/>
    <property type="match status" value="1"/>
</dbReference>
<dbReference type="OrthoDB" id="214427at2157"/>
<dbReference type="InterPro" id="IPR000515">
    <property type="entry name" value="MetI-like"/>
</dbReference>
<evidence type="ECO:0000256" key="4">
    <source>
        <dbReference type="ARBA" id="ARBA00022692"/>
    </source>
</evidence>
<dbReference type="InterPro" id="IPR045621">
    <property type="entry name" value="BPD_transp_1_N"/>
</dbReference>
<dbReference type="GO" id="GO:0005886">
    <property type="term" value="C:plasma membrane"/>
    <property type="evidence" value="ECO:0007669"/>
    <property type="project" value="UniProtKB-SubCell"/>
</dbReference>
<dbReference type="STRING" id="1227456.C450_01197"/>
<evidence type="ECO:0000256" key="6">
    <source>
        <dbReference type="ARBA" id="ARBA00023136"/>
    </source>
</evidence>
<accession>M0NG18</accession>
<evidence type="ECO:0000256" key="1">
    <source>
        <dbReference type="ARBA" id="ARBA00004651"/>
    </source>
</evidence>
<evidence type="ECO:0000256" key="3">
    <source>
        <dbReference type="ARBA" id="ARBA00022475"/>
    </source>
</evidence>
<feature type="transmembrane region" description="Helical" evidence="7">
    <location>
        <begin position="167"/>
        <end position="188"/>
    </location>
</feature>
<gene>
    <name evidence="9" type="ORF">C450_01197</name>
</gene>
<evidence type="ECO:0000259" key="8">
    <source>
        <dbReference type="PROSITE" id="PS50928"/>
    </source>
</evidence>
<proteinExistence type="inferred from homology"/>
<sequence>MYKYIVRRLLVTIPVLIGVTIVISSVVYITPGNPARIALGSSATPEAIYALEQQMGLNRPPHIRYLDWMAGVVQGDLGESIRGGREVSAMIAERIVPTVELAVVAMIITLVIALPLGVISAVKQYTWVDNVSMLFAIFWISMPSFWLGLLLILVFSVRLDMFPISGLQGAILSVTWLSYIALPAIATGTRRAGLLTRMTRSSMLEVLNEDYIRTARGKGIGETAVIYTHAMKNAMIPIITLIGLQIPLIFSGTVVIETVFSWPGMGRLLVDAVTARNYPVVQGAVLIYAVIVVIANLAVDITYSYFDPRISYE</sequence>
<keyword evidence="2 7" id="KW-0813">Transport</keyword>
<keyword evidence="10" id="KW-1185">Reference proteome</keyword>
<dbReference type="RefSeq" id="WP_005038976.1">
    <property type="nucleotide sequence ID" value="NZ_AOME01000012.1"/>
</dbReference>
<feature type="transmembrane region" description="Helical" evidence="7">
    <location>
        <begin position="9"/>
        <end position="29"/>
    </location>
</feature>
<keyword evidence="3" id="KW-1003">Cell membrane</keyword>
<reference evidence="9 10" key="1">
    <citation type="journal article" date="2014" name="PLoS Genet.">
        <title>Phylogenetically driven sequencing of extremely halophilic archaea reveals strategies for static and dynamic osmo-response.</title>
        <authorList>
            <person name="Becker E.A."/>
            <person name="Seitzer P.M."/>
            <person name="Tritt A."/>
            <person name="Larsen D."/>
            <person name="Krusor M."/>
            <person name="Yao A.I."/>
            <person name="Wu D."/>
            <person name="Madern D."/>
            <person name="Eisen J.A."/>
            <person name="Darling A.E."/>
            <person name="Facciotti M.T."/>
        </authorList>
    </citation>
    <scope>NUCLEOTIDE SEQUENCE [LARGE SCALE GENOMIC DNA]</scope>
    <source>
        <strain evidence="9 10">DSM 8989</strain>
    </source>
</reference>
<keyword evidence="6 7" id="KW-0472">Membrane</keyword>
<feature type="domain" description="ABC transmembrane type-1" evidence="8">
    <location>
        <begin position="95"/>
        <end position="299"/>
    </location>
</feature>
<name>M0NG18_9EURY</name>
<evidence type="ECO:0000256" key="7">
    <source>
        <dbReference type="RuleBase" id="RU363032"/>
    </source>
</evidence>